<evidence type="ECO:0000256" key="1">
    <source>
        <dbReference type="SAM" id="SignalP"/>
    </source>
</evidence>
<keyword evidence="3" id="KW-1185">Reference proteome</keyword>
<dbReference type="Proteomes" id="UP000054549">
    <property type="component" value="Unassembled WGS sequence"/>
</dbReference>
<sequence length="126" mass="14560">MRRFSIFCVLLLQTILFAQPTVSAKEERFHAFMNLNDILQREGMRFEVTQPTKQCSDIKYSLDSMPFLIVPCFDKSSKELDVTLKVGNVDLGQEKTTFDTEATEVSISFDHGQLLNGKHRYYLKDN</sequence>
<gene>
    <name evidence="2" type="ORF">M378DRAFT_162361</name>
</gene>
<dbReference type="AlphaFoldDB" id="A0A0C2WTQ7"/>
<evidence type="ECO:0000313" key="3">
    <source>
        <dbReference type="Proteomes" id="UP000054549"/>
    </source>
</evidence>
<proteinExistence type="predicted"/>
<feature type="chain" id="PRO_5002170381" evidence="1">
    <location>
        <begin position="25"/>
        <end position="126"/>
    </location>
</feature>
<dbReference type="EMBL" id="KN818244">
    <property type="protein sequence ID" value="KIL65112.1"/>
    <property type="molecule type" value="Genomic_DNA"/>
</dbReference>
<accession>A0A0C2WTQ7</accession>
<feature type="signal peptide" evidence="1">
    <location>
        <begin position="1"/>
        <end position="24"/>
    </location>
</feature>
<protein>
    <submittedName>
        <fullName evidence="2">Uncharacterized protein</fullName>
    </submittedName>
</protein>
<evidence type="ECO:0000313" key="2">
    <source>
        <dbReference type="EMBL" id="KIL65112.1"/>
    </source>
</evidence>
<keyword evidence="1" id="KW-0732">Signal</keyword>
<name>A0A0C2WTQ7_AMAMK</name>
<dbReference type="HOGENOM" id="CLU_1981091_0_0_1"/>
<dbReference type="InParanoid" id="A0A0C2WTQ7"/>
<reference evidence="2 3" key="1">
    <citation type="submission" date="2014-04" db="EMBL/GenBank/DDBJ databases">
        <title>Evolutionary Origins and Diversification of the Mycorrhizal Mutualists.</title>
        <authorList>
            <consortium name="DOE Joint Genome Institute"/>
            <consortium name="Mycorrhizal Genomics Consortium"/>
            <person name="Kohler A."/>
            <person name="Kuo A."/>
            <person name="Nagy L.G."/>
            <person name="Floudas D."/>
            <person name="Copeland A."/>
            <person name="Barry K.W."/>
            <person name="Cichocki N."/>
            <person name="Veneault-Fourrey C."/>
            <person name="LaButti K."/>
            <person name="Lindquist E.A."/>
            <person name="Lipzen A."/>
            <person name="Lundell T."/>
            <person name="Morin E."/>
            <person name="Murat C."/>
            <person name="Riley R."/>
            <person name="Ohm R."/>
            <person name="Sun H."/>
            <person name="Tunlid A."/>
            <person name="Henrissat B."/>
            <person name="Grigoriev I.V."/>
            <person name="Hibbett D.S."/>
            <person name="Martin F."/>
        </authorList>
    </citation>
    <scope>NUCLEOTIDE SEQUENCE [LARGE SCALE GENOMIC DNA]</scope>
    <source>
        <strain evidence="2 3">Koide BX008</strain>
    </source>
</reference>
<organism evidence="2 3">
    <name type="scientific">Amanita muscaria (strain Koide BX008)</name>
    <dbReference type="NCBI Taxonomy" id="946122"/>
    <lineage>
        <taxon>Eukaryota</taxon>
        <taxon>Fungi</taxon>
        <taxon>Dikarya</taxon>
        <taxon>Basidiomycota</taxon>
        <taxon>Agaricomycotina</taxon>
        <taxon>Agaricomycetes</taxon>
        <taxon>Agaricomycetidae</taxon>
        <taxon>Agaricales</taxon>
        <taxon>Pluteineae</taxon>
        <taxon>Amanitaceae</taxon>
        <taxon>Amanita</taxon>
    </lineage>
</organism>